<dbReference type="Proteomes" id="UP000198287">
    <property type="component" value="Unassembled WGS sequence"/>
</dbReference>
<dbReference type="InterPro" id="IPR002557">
    <property type="entry name" value="Chitin-bd_dom"/>
</dbReference>
<feature type="domain" description="Chitin-binding type-2" evidence="2">
    <location>
        <begin position="211"/>
        <end position="267"/>
    </location>
</feature>
<protein>
    <recommendedName>
        <fullName evidence="2">Chitin-binding type-2 domain-containing protein</fullName>
    </recommendedName>
</protein>
<dbReference type="Pfam" id="PF01607">
    <property type="entry name" value="CBM_14"/>
    <property type="match status" value="1"/>
</dbReference>
<keyword evidence="4" id="KW-1185">Reference proteome</keyword>
<dbReference type="GO" id="GO:0005576">
    <property type="term" value="C:extracellular region"/>
    <property type="evidence" value="ECO:0007669"/>
    <property type="project" value="InterPro"/>
</dbReference>
<dbReference type="OrthoDB" id="6020543at2759"/>
<evidence type="ECO:0000256" key="1">
    <source>
        <dbReference type="SAM" id="SignalP"/>
    </source>
</evidence>
<dbReference type="SUPFAM" id="SSF57625">
    <property type="entry name" value="Invertebrate chitin-binding proteins"/>
    <property type="match status" value="1"/>
</dbReference>
<dbReference type="InterPro" id="IPR036508">
    <property type="entry name" value="Chitin-bd_dom_sf"/>
</dbReference>
<feature type="domain" description="Chitin-binding type-2" evidence="2">
    <location>
        <begin position="35"/>
        <end position="103"/>
    </location>
</feature>
<name>A0A226EVC3_FOLCA</name>
<evidence type="ECO:0000313" key="3">
    <source>
        <dbReference type="EMBL" id="OXA61553.1"/>
    </source>
</evidence>
<sequence>MTSKIILLVLATIAAVAAVPHKALKRPNHDHIDYYDCTGKATGKHVHPTDCTRFISCSAGGVASDMACPDCNQHDEKCAGEPFLRWSAATGNCEWPADTECSTDGDDSSGDSDCEGIAVDGDCDKDTCEHCGFCKDKMSHFYRCNRTFPSDPKLEITGKWVLESCDSDLWWNPDLKPEGVAVGGACDKWDNLSPETQKKYKDDKSCVDIPPVCAWGQDEADKCSERYWYLDPATMSEKENLSCPSGLLWDQATETCRSCANIDACEC</sequence>
<accession>A0A226EVC3</accession>
<comment type="caution">
    <text evidence="3">The sequence shown here is derived from an EMBL/GenBank/DDBJ whole genome shotgun (WGS) entry which is preliminary data.</text>
</comment>
<dbReference type="OMA" id="RSCANID"/>
<keyword evidence="1" id="KW-0732">Signal</keyword>
<evidence type="ECO:0000259" key="2">
    <source>
        <dbReference type="SMART" id="SM00494"/>
    </source>
</evidence>
<dbReference type="Gene3D" id="2.170.140.10">
    <property type="entry name" value="Chitin binding domain"/>
    <property type="match status" value="1"/>
</dbReference>
<feature type="signal peptide" evidence="1">
    <location>
        <begin position="1"/>
        <end position="18"/>
    </location>
</feature>
<dbReference type="GO" id="GO:0008061">
    <property type="term" value="F:chitin binding"/>
    <property type="evidence" value="ECO:0007669"/>
    <property type="project" value="InterPro"/>
</dbReference>
<gene>
    <name evidence="3" type="ORF">Fcan01_03352</name>
</gene>
<evidence type="ECO:0000313" key="4">
    <source>
        <dbReference type="Proteomes" id="UP000198287"/>
    </source>
</evidence>
<dbReference type="SMART" id="SM00494">
    <property type="entry name" value="ChtBD2"/>
    <property type="match status" value="2"/>
</dbReference>
<dbReference type="AlphaFoldDB" id="A0A226EVC3"/>
<reference evidence="3 4" key="1">
    <citation type="submission" date="2015-12" db="EMBL/GenBank/DDBJ databases">
        <title>The genome of Folsomia candida.</title>
        <authorList>
            <person name="Faddeeva A."/>
            <person name="Derks M.F."/>
            <person name="Anvar Y."/>
            <person name="Smit S."/>
            <person name="Van Straalen N."/>
            <person name="Roelofs D."/>
        </authorList>
    </citation>
    <scope>NUCLEOTIDE SEQUENCE [LARGE SCALE GENOMIC DNA]</scope>
    <source>
        <strain evidence="3 4">VU population</strain>
        <tissue evidence="3">Whole body</tissue>
    </source>
</reference>
<feature type="chain" id="PRO_5012872562" description="Chitin-binding type-2 domain-containing protein" evidence="1">
    <location>
        <begin position="19"/>
        <end position="267"/>
    </location>
</feature>
<organism evidence="3 4">
    <name type="scientific">Folsomia candida</name>
    <name type="common">Springtail</name>
    <dbReference type="NCBI Taxonomy" id="158441"/>
    <lineage>
        <taxon>Eukaryota</taxon>
        <taxon>Metazoa</taxon>
        <taxon>Ecdysozoa</taxon>
        <taxon>Arthropoda</taxon>
        <taxon>Hexapoda</taxon>
        <taxon>Collembola</taxon>
        <taxon>Entomobryomorpha</taxon>
        <taxon>Isotomoidea</taxon>
        <taxon>Isotomidae</taxon>
        <taxon>Proisotominae</taxon>
        <taxon>Folsomia</taxon>
    </lineage>
</organism>
<dbReference type="EMBL" id="LNIX01000001">
    <property type="protein sequence ID" value="OXA61553.1"/>
    <property type="molecule type" value="Genomic_DNA"/>
</dbReference>
<proteinExistence type="predicted"/>